<dbReference type="InterPro" id="IPR008795">
    <property type="entry name" value="Prominin"/>
</dbReference>
<keyword evidence="3 8" id="KW-0812">Transmembrane</keyword>
<feature type="transmembrane region" description="Helical" evidence="8">
    <location>
        <begin position="823"/>
        <end position="846"/>
    </location>
</feature>
<feature type="region of interest" description="Disordered" evidence="7">
    <location>
        <begin position="870"/>
        <end position="937"/>
    </location>
</feature>
<evidence type="ECO:0000313" key="9">
    <source>
        <dbReference type="EMBL" id="PAA86279.1"/>
    </source>
</evidence>
<dbReference type="Pfam" id="PF05478">
    <property type="entry name" value="Prominin"/>
    <property type="match status" value="2"/>
</dbReference>
<keyword evidence="10" id="KW-1185">Reference proteome</keyword>
<comment type="caution">
    <text evidence="9">The sequence shown here is derived from an EMBL/GenBank/DDBJ whole genome shotgun (WGS) entry which is preliminary data.</text>
</comment>
<accession>A0A267GLX1</accession>
<feature type="transmembrane region" description="Helical" evidence="8">
    <location>
        <begin position="21"/>
        <end position="40"/>
    </location>
</feature>
<dbReference type="PANTHER" id="PTHR22730:SF1">
    <property type="entry name" value="PROMININ-LIKE PROTEIN"/>
    <property type="match status" value="1"/>
</dbReference>
<dbReference type="AlphaFoldDB" id="A0A267GLX1"/>
<dbReference type="OrthoDB" id="6229420at2759"/>
<evidence type="ECO:0000256" key="7">
    <source>
        <dbReference type="SAM" id="MobiDB-lite"/>
    </source>
</evidence>
<feature type="transmembrane region" description="Helical" evidence="8">
    <location>
        <begin position="164"/>
        <end position="186"/>
    </location>
</feature>
<feature type="compositionally biased region" description="Polar residues" evidence="7">
    <location>
        <begin position="917"/>
        <end position="929"/>
    </location>
</feature>
<keyword evidence="4 8" id="KW-1133">Transmembrane helix</keyword>
<evidence type="ECO:0000256" key="4">
    <source>
        <dbReference type="ARBA" id="ARBA00022989"/>
    </source>
</evidence>
<evidence type="ECO:0000256" key="6">
    <source>
        <dbReference type="ARBA" id="ARBA00023180"/>
    </source>
</evidence>
<proteinExistence type="inferred from homology"/>
<reference evidence="9 10" key="1">
    <citation type="submission" date="2017-06" db="EMBL/GenBank/DDBJ databases">
        <title>A platform for efficient transgenesis in Macrostomum lignano, a flatworm model organism for stem cell research.</title>
        <authorList>
            <person name="Berezikov E."/>
        </authorList>
    </citation>
    <scope>NUCLEOTIDE SEQUENCE [LARGE SCALE GENOMIC DNA]</scope>
    <source>
        <strain evidence="9">DV1</strain>
        <tissue evidence="9">Whole organism</tissue>
    </source>
</reference>
<feature type="transmembrane region" description="Helical" evidence="8">
    <location>
        <begin position="450"/>
        <end position="477"/>
    </location>
</feature>
<gene>
    <name evidence="9" type="ORF">BOX15_Mlig002178g2</name>
</gene>
<organism evidence="9 10">
    <name type="scientific">Macrostomum lignano</name>
    <dbReference type="NCBI Taxonomy" id="282301"/>
    <lineage>
        <taxon>Eukaryota</taxon>
        <taxon>Metazoa</taxon>
        <taxon>Spiralia</taxon>
        <taxon>Lophotrochozoa</taxon>
        <taxon>Platyhelminthes</taxon>
        <taxon>Rhabditophora</taxon>
        <taxon>Macrostomorpha</taxon>
        <taxon>Macrostomida</taxon>
        <taxon>Macrostomidae</taxon>
        <taxon>Macrostomum</taxon>
    </lineage>
</organism>
<dbReference type="GO" id="GO:0016020">
    <property type="term" value="C:membrane"/>
    <property type="evidence" value="ECO:0007669"/>
    <property type="project" value="UniProtKB-SubCell"/>
</dbReference>
<feature type="transmembrane region" description="Helical" evidence="8">
    <location>
        <begin position="116"/>
        <end position="143"/>
    </location>
</feature>
<evidence type="ECO:0000256" key="5">
    <source>
        <dbReference type="ARBA" id="ARBA00023136"/>
    </source>
</evidence>
<sequence>MGKIGLPNYDCCKIATKSTTAILCTLVIMLTLSASGIKAAPPKQSSQSTPKEVAPLEKSVQPFYQVTEKFLDFIQPVEKSIVMSEVVSLLLNGSYFKGNMNWVQTSRRYATGMLGYAILISIGILFIVGFVLSGCVLFCCRCCCGKCGGRLRPMEGKRAKCRRVVYGILLTLVTTLMLCGLVLAFISNQLAHNALDNARSDSAPRRFAQGLSGAAAELDAVPQRARNASAKVVGATLSKLNPTVQASVSAMKVALLDKSDLNSQLGKAKSALASLTKARTLSKRLNQSTWSEVASSWSQLNNTLASLRDALKSISDCPAAAEADCRWLQSKLDWLRVSEPAPSRDSKCNLTLPAELTNSNWDSLESLLNNQPAGLVQTAMDALDRDLKAAKSDLNSSANLSQIWSAAESVAANASAYLRQVANSVNAMIINPTNNAEQSVAAVLTAFDLYRYYLCIGLACLALLIVAFYYLGLAFGFCGEPPYEDSRCCNKGVGANLLLTGTGFAFIFGWLIMIFVMAFFVSGAVMDTEVCRHLTGRAGAPGYAAMDSAAEELLSGSSGSLSRYTGRRLFSGLFGDCADAAAAGQPASFASVLNLSELVQPTYLKRRSGQLIDKVASELQAKWPQIANNSFADPDSLLKRLAPLRAAVDQAGGPAGLAAATCAAALTQGPLSYGLDAERLVDSVKQMSKTLAADAASSPAVKSRWSSLADSLPADIHAAVASIADKRNASSGLSDALANANKSGRNVTYQLKDAAARAINDSAVLNASLLVAKQNLKAGVDSLIRGALADVLNTAANCAALGANLRQAVRAPCVQLLQPLNGYWAGLGLCLLCLLLALPLACKLANLYRKTSKYQRDYQEPDYMAYQGFYPSDTVPLDSQGKPKRRKTSGSRDKSRNSQQHSGIPGASSSAAAAGVSNRQSQRYSQLPSYAQEAYDY</sequence>
<dbReference type="Proteomes" id="UP000215902">
    <property type="component" value="Unassembled WGS sequence"/>
</dbReference>
<evidence type="ECO:0000256" key="3">
    <source>
        <dbReference type="ARBA" id="ARBA00022692"/>
    </source>
</evidence>
<keyword evidence="5 8" id="KW-0472">Membrane</keyword>
<keyword evidence="6" id="KW-0325">Glycoprotein</keyword>
<comment type="similarity">
    <text evidence="2">Belongs to the prominin family.</text>
</comment>
<evidence type="ECO:0000256" key="1">
    <source>
        <dbReference type="ARBA" id="ARBA00004141"/>
    </source>
</evidence>
<protein>
    <recommendedName>
        <fullName evidence="11">Prominin-like protein</fullName>
    </recommendedName>
</protein>
<evidence type="ECO:0000256" key="2">
    <source>
        <dbReference type="ARBA" id="ARBA00006058"/>
    </source>
</evidence>
<name>A0A267GLX1_9PLAT</name>
<evidence type="ECO:0000256" key="8">
    <source>
        <dbReference type="SAM" id="Phobius"/>
    </source>
</evidence>
<evidence type="ECO:0000313" key="10">
    <source>
        <dbReference type="Proteomes" id="UP000215902"/>
    </source>
</evidence>
<dbReference type="EMBL" id="NIVC01000286">
    <property type="protein sequence ID" value="PAA86279.1"/>
    <property type="molecule type" value="Genomic_DNA"/>
</dbReference>
<dbReference type="PANTHER" id="PTHR22730">
    <property type="entry name" value="PROMININ PROM PROTEIN"/>
    <property type="match status" value="1"/>
</dbReference>
<feature type="transmembrane region" description="Helical" evidence="8">
    <location>
        <begin position="497"/>
        <end position="521"/>
    </location>
</feature>
<comment type="subcellular location">
    <subcellularLocation>
        <location evidence="1">Membrane</location>
        <topology evidence="1">Multi-pass membrane protein</topology>
    </subcellularLocation>
</comment>
<evidence type="ECO:0008006" key="11">
    <source>
        <dbReference type="Google" id="ProtNLM"/>
    </source>
</evidence>